<evidence type="ECO:0000313" key="1">
    <source>
        <dbReference type="EMBL" id="QBK85171.1"/>
    </source>
</evidence>
<proteinExistence type="predicted"/>
<protein>
    <submittedName>
        <fullName evidence="1">Uncharacterized protein</fullName>
    </submittedName>
</protein>
<reference evidence="1" key="1">
    <citation type="journal article" date="2019" name="MBio">
        <title>Virus Genomes from Deep Sea Sediments Expand the Ocean Megavirome and Support Independent Origins of Viral Gigantism.</title>
        <authorList>
            <person name="Backstrom D."/>
            <person name="Yutin N."/>
            <person name="Jorgensen S.L."/>
            <person name="Dharamshi J."/>
            <person name="Homa F."/>
            <person name="Zaremba-Niedwiedzka K."/>
            <person name="Spang A."/>
            <person name="Wolf Y.I."/>
            <person name="Koonin E.V."/>
            <person name="Ettema T.J."/>
        </authorList>
    </citation>
    <scope>NUCLEOTIDE SEQUENCE</scope>
</reference>
<sequence>MKYDLMLEEQKELEYDTQYYDQRRKKVLNKRARWNICFDDEEQEPDYEQGKGTIISFQTLPVLNLFRNNLPIFIKDNSDINIEKITNLKAEGNLYYDINKCGIGYHRKSKRFSQEIFNFDGDTERNIVIGIRLGETLPLCYQWYYRCKRVGVRFKIDLEHGDIYIMSSKAVGNDWRKRSKITLRHSAGCEKYIK</sequence>
<gene>
    <name evidence="1" type="ORF">LCDPAC02_03700</name>
</gene>
<accession>A0A481YPJ4</accession>
<organism evidence="1">
    <name type="scientific">Pithovirus LCDPAC02</name>
    <dbReference type="NCBI Taxonomy" id="2506601"/>
    <lineage>
        <taxon>Viruses</taxon>
        <taxon>Pithoviruses</taxon>
    </lineage>
</organism>
<dbReference type="EMBL" id="MK500305">
    <property type="protein sequence ID" value="QBK85171.1"/>
    <property type="molecule type" value="Genomic_DNA"/>
</dbReference>
<name>A0A481YPJ4_9VIRU</name>